<dbReference type="Proteomes" id="UP000663845">
    <property type="component" value="Unassembled WGS sequence"/>
</dbReference>
<keyword evidence="1" id="KW-0808">Transferase</keyword>
<dbReference type="GO" id="GO:0120518">
    <property type="term" value="F:protein N-terminal-methionine acetyltransferase activity"/>
    <property type="evidence" value="ECO:0007669"/>
    <property type="project" value="UniProtKB-EC"/>
</dbReference>
<dbReference type="AlphaFoldDB" id="A0A813RD07"/>
<protein>
    <recommendedName>
        <fullName evidence="6">N-alpha-acetyltransferase 20</fullName>
        <ecNumber evidence="5">2.3.1.254</ecNumber>
    </recommendedName>
    <alternativeName>
        <fullName evidence="10">Methionine N-acetyltransferase</fullName>
    </alternativeName>
    <alternativeName>
        <fullName evidence="7">N-acetyltransferase 5</fullName>
    </alternativeName>
    <alternativeName>
        <fullName evidence="11">N-terminal acetyltransferase B complex catalytic subunit NAA20</fullName>
    </alternativeName>
    <alternativeName>
        <fullName evidence="9">N-terminal acetyltransferase B complex catalytic subunit NAT5</fullName>
    </alternativeName>
    <alternativeName>
        <fullName evidence="8">NatB catalytic subunit</fullName>
    </alternativeName>
</protein>
<dbReference type="PANTHER" id="PTHR45910">
    <property type="entry name" value="N-ALPHA-ACETYLTRANSFERASE 20"/>
    <property type="match status" value="1"/>
</dbReference>
<evidence type="ECO:0000313" key="18">
    <source>
        <dbReference type="EMBL" id="CAF0779240.1"/>
    </source>
</evidence>
<evidence type="ECO:0000256" key="14">
    <source>
        <dbReference type="ARBA" id="ARBA00047402"/>
    </source>
</evidence>
<evidence type="ECO:0000259" key="17">
    <source>
        <dbReference type="PROSITE" id="PS51186"/>
    </source>
</evidence>
<evidence type="ECO:0000256" key="7">
    <source>
        <dbReference type="ARBA" id="ARBA00041220"/>
    </source>
</evidence>
<comment type="similarity">
    <text evidence="3">Belongs to the acetyltransferase family. ARD1 subfamily.</text>
</comment>
<dbReference type="InterPro" id="IPR016181">
    <property type="entry name" value="Acyl_CoA_acyltransferase"/>
</dbReference>
<evidence type="ECO:0000256" key="3">
    <source>
        <dbReference type="ARBA" id="ARBA00025786"/>
    </source>
</evidence>
<gene>
    <name evidence="18" type="ORF">JYZ213_LOCUS4075</name>
</gene>
<evidence type="ECO:0000256" key="16">
    <source>
        <dbReference type="ARBA" id="ARBA00048890"/>
    </source>
</evidence>
<organism evidence="18 19">
    <name type="scientific">Adineta steineri</name>
    <dbReference type="NCBI Taxonomy" id="433720"/>
    <lineage>
        <taxon>Eukaryota</taxon>
        <taxon>Metazoa</taxon>
        <taxon>Spiralia</taxon>
        <taxon>Gnathifera</taxon>
        <taxon>Rotifera</taxon>
        <taxon>Eurotatoria</taxon>
        <taxon>Bdelloidea</taxon>
        <taxon>Adinetida</taxon>
        <taxon>Adinetidae</taxon>
        <taxon>Adineta</taxon>
    </lineage>
</organism>
<evidence type="ECO:0000256" key="9">
    <source>
        <dbReference type="ARBA" id="ARBA00042702"/>
    </source>
</evidence>
<comment type="subunit">
    <text evidence="4">Component of the N-terminal acetyltransferase B (NatB) complex which is composed of NAA20 and NAA25.</text>
</comment>
<dbReference type="CDD" id="cd04301">
    <property type="entry name" value="NAT_SF"/>
    <property type="match status" value="1"/>
</dbReference>
<evidence type="ECO:0000256" key="11">
    <source>
        <dbReference type="ARBA" id="ARBA00042743"/>
    </source>
</evidence>
<dbReference type="EMBL" id="CAJNOG010000022">
    <property type="protein sequence ID" value="CAF0779240.1"/>
    <property type="molecule type" value="Genomic_DNA"/>
</dbReference>
<dbReference type="SUPFAM" id="SSF55729">
    <property type="entry name" value="Acyl-CoA N-acyltransferases (Nat)"/>
    <property type="match status" value="1"/>
</dbReference>
<keyword evidence="2" id="KW-0012">Acyltransferase</keyword>
<evidence type="ECO:0000256" key="1">
    <source>
        <dbReference type="ARBA" id="ARBA00022679"/>
    </source>
</evidence>
<dbReference type="EC" id="2.3.1.254" evidence="5"/>
<dbReference type="Pfam" id="PF00583">
    <property type="entry name" value="Acetyltransf_1"/>
    <property type="match status" value="1"/>
</dbReference>
<dbReference type="GO" id="GO:0031416">
    <property type="term" value="C:NatB complex"/>
    <property type="evidence" value="ECO:0007669"/>
    <property type="project" value="TreeGrafter"/>
</dbReference>
<dbReference type="PANTHER" id="PTHR45910:SF1">
    <property type="entry name" value="N-ALPHA-ACETYLTRANSFERASE 20"/>
    <property type="match status" value="1"/>
</dbReference>
<comment type="function">
    <text evidence="12">Catalytic subunit of the NatB complex which catalyzes acetylation of the N-terminal methionine residues of peptides beginning with Met-Asp, Met-Glu, Met-Asn and Met-Gln. Proteins with cell cycle functions are overrepresented in the pool of NatB substrates. Required for maintaining the structure and function of actomyosin fibers and for proper cellular migration.</text>
</comment>
<comment type="catalytic activity">
    <reaction evidence="13">
        <text>N-terminal L-methionyl-L-aspartyl-[protein] + acetyl-CoA = N-terminal N(alpha)-acetyl-L-methionyl-L-aspartyl-[protein] + CoA + H(+)</text>
        <dbReference type="Rhea" id="RHEA:50480"/>
        <dbReference type="Rhea" id="RHEA-COMP:12692"/>
        <dbReference type="Rhea" id="RHEA-COMP:12693"/>
        <dbReference type="ChEBI" id="CHEBI:15378"/>
        <dbReference type="ChEBI" id="CHEBI:57287"/>
        <dbReference type="ChEBI" id="CHEBI:57288"/>
        <dbReference type="ChEBI" id="CHEBI:133045"/>
        <dbReference type="ChEBI" id="CHEBI:133063"/>
        <dbReference type="EC" id="2.3.1.254"/>
    </reaction>
</comment>
<evidence type="ECO:0000256" key="15">
    <source>
        <dbReference type="ARBA" id="ARBA00048177"/>
    </source>
</evidence>
<evidence type="ECO:0000256" key="2">
    <source>
        <dbReference type="ARBA" id="ARBA00023315"/>
    </source>
</evidence>
<comment type="caution">
    <text evidence="18">The sequence shown here is derived from an EMBL/GenBank/DDBJ whole genome shotgun (WGS) entry which is preliminary data.</text>
</comment>
<comment type="catalytic activity">
    <reaction evidence="16">
        <text>N-terminal L-methionyl-L-glutamyl-[protein] + acetyl-CoA = N-terminal N(alpha)-acetyl-L-methionyl-L-glutamyl-[protein] + CoA + H(+)</text>
        <dbReference type="Rhea" id="RHEA:50488"/>
        <dbReference type="Rhea" id="RHEA-COMP:12696"/>
        <dbReference type="Rhea" id="RHEA-COMP:12697"/>
        <dbReference type="ChEBI" id="CHEBI:15378"/>
        <dbReference type="ChEBI" id="CHEBI:57287"/>
        <dbReference type="ChEBI" id="CHEBI:57288"/>
        <dbReference type="ChEBI" id="CHEBI:133359"/>
        <dbReference type="ChEBI" id="CHEBI:133360"/>
        <dbReference type="EC" id="2.3.1.254"/>
    </reaction>
</comment>
<comment type="catalytic activity">
    <reaction evidence="15">
        <text>N-terminal L-methionyl-L-glutaminyl-[protein] + acetyl-CoA = N-terminal N(alpha)-acetyl-L-methionyl-L-glutaminyl-[protein] + CoA + H(+)</text>
        <dbReference type="Rhea" id="RHEA:50492"/>
        <dbReference type="Rhea" id="RHEA-COMP:12698"/>
        <dbReference type="Rhea" id="RHEA-COMP:12699"/>
        <dbReference type="ChEBI" id="CHEBI:15378"/>
        <dbReference type="ChEBI" id="CHEBI:57287"/>
        <dbReference type="ChEBI" id="CHEBI:57288"/>
        <dbReference type="ChEBI" id="CHEBI:133361"/>
        <dbReference type="ChEBI" id="CHEBI:133362"/>
        <dbReference type="EC" id="2.3.1.254"/>
    </reaction>
</comment>
<accession>A0A813RD07</accession>
<comment type="catalytic activity">
    <reaction evidence="14">
        <text>N-terminal L-methionyl-L-asparaginyl-[protein] + acetyl-CoA = N-terminal N(alpha)-acetyl-L-methionyl-L-asparaginyl-[protein] + CoA + H(+)</text>
        <dbReference type="Rhea" id="RHEA:50484"/>
        <dbReference type="Rhea" id="RHEA-COMP:12694"/>
        <dbReference type="Rhea" id="RHEA-COMP:12695"/>
        <dbReference type="ChEBI" id="CHEBI:15378"/>
        <dbReference type="ChEBI" id="CHEBI:57287"/>
        <dbReference type="ChEBI" id="CHEBI:57288"/>
        <dbReference type="ChEBI" id="CHEBI:133356"/>
        <dbReference type="ChEBI" id="CHEBI:133358"/>
        <dbReference type="EC" id="2.3.1.254"/>
    </reaction>
</comment>
<dbReference type="InterPro" id="IPR051646">
    <property type="entry name" value="NatB_acetyltransferase_subunit"/>
</dbReference>
<evidence type="ECO:0000256" key="8">
    <source>
        <dbReference type="ARBA" id="ARBA00042295"/>
    </source>
</evidence>
<dbReference type="InterPro" id="IPR000182">
    <property type="entry name" value="GNAT_dom"/>
</dbReference>
<name>A0A813RD07_9BILA</name>
<evidence type="ECO:0000256" key="6">
    <source>
        <dbReference type="ARBA" id="ARBA00039529"/>
    </source>
</evidence>
<evidence type="ECO:0000313" key="19">
    <source>
        <dbReference type="Proteomes" id="UP000663845"/>
    </source>
</evidence>
<evidence type="ECO:0000256" key="13">
    <source>
        <dbReference type="ARBA" id="ARBA00047385"/>
    </source>
</evidence>
<evidence type="ECO:0000256" key="10">
    <source>
        <dbReference type="ARBA" id="ARBA00042723"/>
    </source>
</evidence>
<evidence type="ECO:0000256" key="5">
    <source>
        <dbReference type="ARBA" id="ARBA00039120"/>
    </source>
</evidence>
<evidence type="ECO:0000256" key="4">
    <source>
        <dbReference type="ARBA" id="ARBA00038748"/>
    </source>
</evidence>
<evidence type="ECO:0000256" key="12">
    <source>
        <dbReference type="ARBA" id="ARBA00046112"/>
    </source>
</evidence>
<proteinExistence type="inferred from homology"/>
<sequence>MGKIEGKHENYHGHVTALSVAPEFRRIGVSTQLMALLEQVSEKKDTYFVDLFVRVSNKRAVDMYHKLNYVVYRRIIGYYSGERDEDAFDMRKALPKDVEKKSLIPIPHPVRPEDLADD</sequence>
<feature type="domain" description="N-acetyltransferase" evidence="17">
    <location>
        <begin position="1"/>
        <end position="95"/>
    </location>
</feature>
<dbReference type="PROSITE" id="PS51186">
    <property type="entry name" value="GNAT"/>
    <property type="match status" value="1"/>
</dbReference>
<reference evidence="18" key="1">
    <citation type="submission" date="2021-02" db="EMBL/GenBank/DDBJ databases">
        <authorList>
            <person name="Nowell W R."/>
        </authorList>
    </citation>
    <scope>NUCLEOTIDE SEQUENCE</scope>
</reference>
<dbReference type="Gene3D" id="3.40.630.30">
    <property type="match status" value="1"/>
</dbReference>